<evidence type="ECO:0000256" key="6">
    <source>
        <dbReference type="ARBA" id="ARBA00023276"/>
    </source>
</evidence>
<evidence type="ECO:0000256" key="7">
    <source>
        <dbReference type="HAMAP-Rule" id="MF_01329"/>
    </source>
</evidence>
<comment type="function">
    <text evidence="7">A core subunit of photosystem II (PSII), probably helps stabilize the reaction center.</text>
</comment>
<proteinExistence type="inferred from homology"/>
<keyword evidence="4 7" id="KW-1133">Transmembrane helix</keyword>
<sequence>MFFNPTTLLQLVSLFLVITAGPAIIVLIALRRGNL</sequence>
<comment type="similarity">
    <text evidence="7">Belongs to the Psb30/Ycf12 family.</text>
</comment>
<accession>A0A679CBJ8</accession>
<evidence type="ECO:0000256" key="5">
    <source>
        <dbReference type="ARBA" id="ARBA00023136"/>
    </source>
</evidence>
<feature type="transmembrane region" description="Helical" evidence="7">
    <location>
        <begin position="12"/>
        <end position="30"/>
    </location>
</feature>
<reference evidence="8" key="1">
    <citation type="journal article" date="2020" name="Genome Biol. Evol.">
        <title>Comparative plastid genomics of Cryptomonas species reveals fine-scale genomic responses to loss of photosynthesis.</title>
        <authorList>
            <person name="Tanifuji G."/>
            <person name="Kamikawa R."/>
            <person name="Moore C.E."/>
            <person name="Mills T."/>
            <person name="Onodera N.T."/>
            <person name="Kashiyama Y."/>
            <person name="Archibald J.M."/>
            <person name="Inagaki Y."/>
            <person name="Hashimoto T."/>
        </authorList>
    </citation>
    <scope>NUCLEOTIDE SEQUENCE</scope>
    <source>
        <strain evidence="8">CCAP979/52</strain>
    </source>
</reference>
<dbReference type="HAMAP" id="MF_01329">
    <property type="entry name" value="PSII_Psb30_Ycf12"/>
    <property type="match status" value="1"/>
</dbReference>
<comment type="subcellular location">
    <subcellularLocation>
        <location evidence="7">Cellular thylakoid membrane</location>
        <topology evidence="7">Single-pass membrane protein</topology>
    </subcellularLocation>
    <subcellularLocation>
        <location evidence="1">Membrane</location>
        <topology evidence="1">Single-pass membrane protein</topology>
    </subcellularLocation>
</comment>
<keyword evidence="2 7" id="KW-0602">Photosynthesis</keyword>
<keyword evidence="3 7" id="KW-0812">Transmembrane</keyword>
<gene>
    <name evidence="7 8" type="primary">ycf12</name>
    <name evidence="7" type="synonym">psb30</name>
    <name evidence="8" type="ORF">CcuCCAP97952_p169</name>
</gene>
<dbReference type="GO" id="GO:0009523">
    <property type="term" value="C:photosystem II"/>
    <property type="evidence" value="ECO:0007669"/>
    <property type="project" value="UniProtKB-KW"/>
</dbReference>
<evidence type="ECO:0000256" key="1">
    <source>
        <dbReference type="ARBA" id="ARBA00004167"/>
    </source>
</evidence>
<dbReference type="EMBL" id="LC484192">
    <property type="protein sequence ID" value="BBK20421.1"/>
    <property type="molecule type" value="Genomic_DNA"/>
</dbReference>
<dbReference type="Pfam" id="PF05969">
    <property type="entry name" value="PSII_Ycf12"/>
    <property type="match status" value="1"/>
</dbReference>
<keyword evidence="6 7" id="KW-0604">Photosystem II</keyword>
<evidence type="ECO:0000313" key="8">
    <source>
        <dbReference type="EMBL" id="BBK20421.1"/>
    </source>
</evidence>
<dbReference type="GO" id="GO:0042651">
    <property type="term" value="C:thylakoid membrane"/>
    <property type="evidence" value="ECO:0007669"/>
    <property type="project" value="UniProtKB-UniRule"/>
</dbReference>
<evidence type="ECO:0000256" key="3">
    <source>
        <dbReference type="ARBA" id="ARBA00022692"/>
    </source>
</evidence>
<dbReference type="InterPro" id="IPR010284">
    <property type="entry name" value="PSII_Ycf12_core-subunit"/>
</dbReference>
<keyword evidence="5 7" id="KW-0472">Membrane</keyword>
<dbReference type="GO" id="GO:0015979">
    <property type="term" value="P:photosynthesis"/>
    <property type="evidence" value="ECO:0007669"/>
    <property type="project" value="UniProtKB-KW"/>
</dbReference>
<organism evidence="8">
    <name type="scientific">Cryptomonas curvata</name>
    <dbReference type="NCBI Taxonomy" id="233186"/>
    <lineage>
        <taxon>Eukaryota</taxon>
        <taxon>Cryptophyceae</taxon>
        <taxon>Cryptomonadales</taxon>
        <taxon>Cryptomonadaceae</taxon>
        <taxon>Cryptomonas</taxon>
    </lineage>
</organism>
<comment type="subunit">
    <text evidence="7">PSII is composed of 1 copy each of membrane proteins PsbA, PsbB, PsbC, PsbD, PsbE, PsbF, PsbH, PsbI, PsbJ, PsbK, PsbL, PsbM, PsbT, PsbX, PsbY, PsbZ, Psb30/Ycf12, peripheral proteins of the oxygen-evolving complex and a large number of cofactors. It forms dimeric complexes.</text>
</comment>
<dbReference type="NCBIfam" id="NF010239">
    <property type="entry name" value="PRK13686.1"/>
    <property type="match status" value="1"/>
</dbReference>
<evidence type="ECO:0000256" key="2">
    <source>
        <dbReference type="ARBA" id="ARBA00022531"/>
    </source>
</evidence>
<keyword evidence="7" id="KW-0793">Thylakoid</keyword>
<dbReference type="AlphaFoldDB" id="A0A679CBJ8"/>
<geneLocation type="plastid" evidence="8"/>
<keyword evidence="8" id="KW-0934">Plastid</keyword>
<protein>
    <recommendedName>
        <fullName evidence="7">Photosystem II reaction center protein Psb30</fullName>
    </recommendedName>
    <alternativeName>
        <fullName evidence="7">Photosystem II reaction center protein Ycf12</fullName>
    </alternativeName>
</protein>
<evidence type="ECO:0000256" key="4">
    <source>
        <dbReference type="ARBA" id="ARBA00022989"/>
    </source>
</evidence>
<name>A0A679CBJ8_9CRYP</name>